<protein>
    <submittedName>
        <fullName evidence="1">Glutamine cyclotransferase</fullName>
    </submittedName>
</protein>
<gene>
    <name evidence="1" type="ORF">SAMN04487906_0998</name>
</gene>
<sequence>MRTHKILIISFLSVFALSCNGKHATKKNRLSLEITPENKNIHLNDEIKLAIKNPKQLDISSVDYTLNGNPINVTSNKLQLTDVKLGKHLLEAHININDDEPIKISKSFIVFNNTAPKIYTYKILNEYPHDIEAFTQGLEFYNDTLYEGTGRRGLSKLMKIDYKTGEVYKEIKLANSYFGEGISILNDKVYQLTWESKTGFVYDVDNFKKLETFTYNASKEGWGLCNDGQQLYKSDGTERIWTLNPETLQEENHIEVYTNKAKLQKINELEFVNNKIYANTWQFEKEVGVIINPENGAVEGVIDFSGLKEKVKQHAGLDVLNGIAYNPSTRTFFVTGKKWNKLFEVEILEK</sequence>
<keyword evidence="1" id="KW-0808">Transferase</keyword>
<accession>A0A1I6QYK6</accession>
<dbReference type="SUPFAM" id="SSF63825">
    <property type="entry name" value="YWTD domain"/>
    <property type="match status" value="1"/>
</dbReference>
<dbReference type="PANTHER" id="PTHR31270">
    <property type="entry name" value="GLUTAMINYL-PEPTIDE CYCLOTRANSFERASE"/>
    <property type="match status" value="1"/>
</dbReference>
<dbReference type="InterPro" id="IPR015943">
    <property type="entry name" value="WD40/YVTN_repeat-like_dom_sf"/>
</dbReference>
<dbReference type="OrthoDB" id="9783700at2"/>
<dbReference type="AlphaFoldDB" id="A0A1I6QYK6"/>
<proteinExistence type="predicted"/>
<dbReference type="Pfam" id="PF05096">
    <property type="entry name" value="Glu_cyclase_2"/>
    <property type="match status" value="1"/>
</dbReference>
<dbReference type="Proteomes" id="UP000183209">
    <property type="component" value="Unassembled WGS sequence"/>
</dbReference>
<name>A0A1I6QYK6_9FLAO</name>
<organism evidence="1 2">
    <name type="scientific">Zhouia amylolytica</name>
    <dbReference type="NCBI Taxonomy" id="376730"/>
    <lineage>
        <taxon>Bacteria</taxon>
        <taxon>Pseudomonadati</taxon>
        <taxon>Bacteroidota</taxon>
        <taxon>Flavobacteriia</taxon>
        <taxon>Flavobacteriales</taxon>
        <taxon>Flavobacteriaceae</taxon>
        <taxon>Zhouia</taxon>
    </lineage>
</organism>
<dbReference type="EMBL" id="FPAG01000002">
    <property type="protein sequence ID" value="SFS57482.1"/>
    <property type="molecule type" value="Genomic_DNA"/>
</dbReference>
<dbReference type="InterPro" id="IPR007788">
    <property type="entry name" value="QCT"/>
</dbReference>
<evidence type="ECO:0000313" key="1">
    <source>
        <dbReference type="EMBL" id="SFS57482.1"/>
    </source>
</evidence>
<dbReference type="RefSeq" id="WP_074977342.1">
    <property type="nucleotide sequence ID" value="NZ_FPAG01000002.1"/>
</dbReference>
<dbReference type="PANTHER" id="PTHR31270:SF1">
    <property type="entry name" value="GLUTAMINYL-PEPTIDE CYCLOTRANSFERASE"/>
    <property type="match status" value="1"/>
</dbReference>
<dbReference type="PROSITE" id="PS51257">
    <property type="entry name" value="PROKAR_LIPOPROTEIN"/>
    <property type="match status" value="1"/>
</dbReference>
<dbReference type="GO" id="GO:0016603">
    <property type="term" value="F:glutaminyl-peptide cyclotransferase activity"/>
    <property type="evidence" value="ECO:0007669"/>
    <property type="project" value="InterPro"/>
</dbReference>
<dbReference type="Gene3D" id="2.130.10.10">
    <property type="entry name" value="YVTN repeat-like/Quinoprotein amine dehydrogenase"/>
    <property type="match status" value="1"/>
</dbReference>
<reference evidence="1 2" key="1">
    <citation type="submission" date="2016-10" db="EMBL/GenBank/DDBJ databases">
        <authorList>
            <person name="de Groot N.N."/>
        </authorList>
    </citation>
    <scope>NUCLEOTIDE SEQUENCE [LARGE SCALE GENOMIC DNA]</scope>
    <source>
        <strain evidence="1 2">CGMCC 1.6114</strain>
    </source>
</reference>
<evidence type="ECO:0000313" key="2">
    <source>
        <dbReference type="Proteomes" id="UP000183209"/>
    </source>
</evidence>